<protein>
    <recommendedName>
        <fullName evidence="2">Acb2/Tad1 hairpin domain-containing protein</fullName>
    </recommendedName>
</protein>
<evidence type="ECO:0000256" key="1">
    <source>
        <dbReference type="ARBA" id="ARBA00022741"/>
    </source>
</evidence>
<feature type="domain" description="Acb2/Tad1 hairpin" evidence="2">
    <location>
        <begin position="13"/>
        <end position="65"/>
    </location>
</feature>
<keyword evidence="1" id="KW-0547">Nucleotide-binding</keyword>
<dbReference type="EMBL" id="BK014768">
    <property type="protein sequence ID" value="DAD74937.1"/>
    <property type="molecule type" value="Genomic_DNA"/>
</dbReference>
<evidence type="ECO:0000259" key="2">
    <source>
        <dbReference type="Pfam" id="PF24729"/>
    </source>
</evidence>
<dbReference type="GO" id="GO:0000166">
    <property type="term" value="F:nucleotide binding"/>
    <property type="evidence" value="ECO:0007669"/>
    <property type="project" value="UniProtKB-KW"/>
</dbReference>
<proteinExistence type="predicted"/>
<organism evidence="3">
    <name type="scientific">Siphoviridae sp. ctHpc10</name>
    <dbReference type="NCBI Taxonomy" id="2826236"/>
    <lineage>
        <taxon>Viruses</taxon>
        <taxon>Duplodnaviria</taxon>
        <taxon>Heunggongvirae</taxon>
        <taxon>Uroviricota</taxon>
        <taxon>Caudoviricetes</taxon>
    </lineage>
</organism>
<sequence length="71" mass="8232">MNLEKMFKTPKEKFLPDDVKTAHCEAEDLFLELATQLDALPESREKSLCMTKLQEAKFWAVECITKVARKN</sequence>
<reference evidence="3" key="1">
    <citation type="journal article" date="2021" name="Proc. Natl. Acad. Sci. U.S.A.">
        <title>A Catalog of Tens of Thousands of Viruses from Human Metagenomes Reveals Hidden Associations with Chronic Diseases.</title>
        <authorList>
            <person name="Tisza M.J."/>
            <person name="Buck C.B."/>
        </authorList>
    </citation>
    <scope>NUCLEOTIDE SEQUENCE</scope>
    <source>
        <strain evidence="3">CtHpc10</strain>
    </source>
</reference>
<name>A0A8S5LY23_9CAUD</name>
<accession>A0A8S5LY23</accession>
<dbReference type="InterPro" id="IPR056098">
    <property type="entry name" value="Acb2/Tad1_hairpin"/>
</dbReference>
<evidence type="ECO:0000313" key="3">
    <source>
        <dbReference type="EMBL" id="DAD74937.1"/>
    </source>
</evidence>
<dbReference type="Pfam" id="PF24729">
    <property type="entry name" value="Acb2_Tad1_hairpin"/>
    <property type="match status" value="1"/>
</dbReference>